<evidence type="ECO:0000313" key="2">
    <source>
        <dbReference type="Proteomes" id="UP000230025"/>
    </source>
</evidence>
<gene>
    <name evidence="1" type="ORF">COW28_05520</name>
</gene>
<name>A0A2M7GXT5_9BACT</name>
<dbReference type="Proteomes" id="UP000230025">
    <property type="component" value="Unassembled WGS sequence"/>
</dbReference>
<comment type="caution">
    <text evidence="1">The sequence shown here is derived from an EMBL/GenBank/DDBJ whole genome shotgun (WGS) entry which is preliminary data.</text>
</comment>
<dbReference type="EMBL" id="PFFY01000255">
    <property type="protein sequence ID" value="PIW32635.1"/>
    <property type="molecule type" value="Genomic_DNA"/>
</dbReference>
<evidence type="ECO:0000313" key="1">
    <source>
        <dbReference type="EMBL" id="PIW32635.1"/>
    </source>
</evidence>
<organism evidence="1 2">
    <name type="scientific">bacterium (Candidatus Ratteibacteria) CG15_BIG_FIL_POST_REV_8_21_14_020_41_12</name>
    <dbReference type="NCBI Taxonomy" id="2014291"/>
    <lineage>
        <taxon>Bacteria</taxon>
        <taxon>Candidatus Ratteibacteria</taxon>
    </lineage>
</organism>
<reference evidence="2" key="1">
    <citation type="submission" date="2017-09" db="EMBL/GenBank/DDBJ databases">
        <title>Depth-based differentiation of microbial function through sediment-hosted aquifers and enrichment of novel symbionts in the deep terrestrial subsurface.</title>
        <authorList>
            <person name="Probst A.J."/>
            <person name="Ladd B."/>
            <person name="Jarett J.K."/>
            <person name="Geller-Mcgrath D.E."/>
            <person name="Sieber C.M.K."/>
            <person name="Emerson J.B."/>
            <person name="Anantharaman K."/>
            <person name="Thomas B.C."/>
            <person name="Malmstrom R."/>
            <person name="Stieglmeier M."/>
            <person name="Klingl A."/>
            <person name="Woyke T."/>
            <person name="Ryan C.M."/>
            <person name="Banfield J.F."/>
        </authorList>
    </citation>
    <scope>NUCLEOTIDE SEQUENCE [LARGE SCALE GENOMIC DNA]</scope>
</reference>
<accession>A0A2M7GXT5</accession>
<feature type="non-terminal residue" evidence="1">
    <location>
        <position position="1"/>
    </location>
</feature>
<sequence length="81" mass="9149">IAFPPTTEDRQGEYEKTPKVDCPYNKNFQVEVVNEGYKSDGTSPATDDETAIRKITVDIYRKKDDAKMVTLTTYISRNGAI</sequence>
<protein>
    <submittedName>
        <fullName evidence="1">Uncharacterized protein</fullName>
    </submittedName>
</protein>
<proteinExistence type="predicted"/>
<dbReference type="AlphaFoldDB" id="A0A2M7GXT5"/>